<accession>B4D039</accession>
<organism evidence="2 3">
    <name type="scientific">Chthoniobacter flavus Ellin428</name>
    <dbReference type="NCBI Taxonomy" id="497964"/>
    <lineage>
        <taxon>Bacteria</taxon>
        <taxon>Pseudomonadati</taxon>
        <taxon>Verrucomicrobiota</taxon>
        <taxon>Spartobacteria</taxon>
        <taxon>Chthoniobacterales</taxon>
        <taxon>Chthoniobacteraceae</taxon>
        <taxon>Chthoniobacter</taxon>
    </lineage>
</organism>
<keyword evidence="1" id="KW-0812">Transmembrane</keyword>
<evidence type="ECO:0000313" key="2">
    <source>
        <dbReference type="EMBL" id="EDY20353.1"/>
    </source>
</evidence>
<reference evidence="2 3" key="1">
    <citation type="journal article" date="2011" name="J. Bacteriol.">
        <title>Genome sequence of Chthoniobacter flavus Ellin428, an aerobic heterotrophic soil bacterium.</title>
        <authorList>
            <person name="Kant R."/>
            <person name="van Passel M.W."/>
            <person name="Palva A."/>
            <person name="Lucas S."/>
            <person name="Lapidus A."/>
            <person name="Glavina Del Rio T."/>
            <person name="Dalin E."/>
            <person name="Tice H."/>
            <person name="Bruce D."/>
            <person name="Goodwin L."/>
            <person name="Pitluck S."/>
            <person name="Larimer F.W."/>
            <person name="Land M.L."/>
            <person name="Hauser L."/>
            <person name="Sangwan P."/>
            <person name="de Vos W.M."/>
            <person name="Janssen P.H."/>
            <person name="Smidt H."/>
        </authorList>
    </citation>
    <scope>NUCLEOTIDE SEQUENCE [LARGE SCALE GENOMIC DNA]</scope>
    <source>
        <strain evidence="2 3">Ellin428</strain>
    </source>
</reference>
<dbReference type="AlphaFoldDB" id="B4D039"/>
<evidence type="ECO:0000313" key="3">
    <source>
        <dbReference type="Proteomes" id="UP000005824"/>
    </source>
</evidence>
<dbReference type="Proteomes" id="UP000005824">
    <property type="component" value="Unassembled WGS sequence"/>
</dbReference>
<keyword evidence="1" id="KW-1133">Transmembrane helix</keyword>
<name>B4D039_9BACT</name>
<comment type="caution">
    <text evidence="2">The sequence shown here is derived from an EMBL/GenBank/DDBJ whole genome shotgun (WGS) entry which is preliminary data.</text>
</comment>
<feature type="transmembrane region" description="Helical" evidence="1">
    <location>
        <begin position="41"/>
        <end position="64"/>
    </location>
</feature>
<keyword evidence="1" id="KW-0472">Membrane</keyword>
<dbReference type="InParanoid" id="B4D039"/>
<evidence type="ECO:0000256" key="1">
    <source>
        <dbReference type="SAM" id="Phobius"/>
    </source>
</evidence>
<proteinExistence type="predicted"/>
<dbReference type="STRING" id="497964.CfE428DRAFT_2277"/>
<gene>
    <name evidence="2" type="ORF">CfE428DRAFT_2277</name>
</gene>
<keyword evidence="3" id="KW-1185">Reference proteome</keyword>
<protein>
    <submittedName>
        <fullName evidence="2">Uncharacterized protein</fullName>
    </submittedName>
</protein>
<dbReference type="RefSeq" id="WP_006979602.1">
    <property type="nucleotide sequence ID" value="NZ_ABVL01000005.1"/>
</dbReference>
<dbReference type="EMBL" id="ABVL01000005">
    <property type="protein sequence ID" value="EDY20353.1"/>
    <property type="molecule type" value="Genomic_DNA"/>
</dbReference>
<feature type="transmembrane region" description="Helical" evidence="1">
    <location>
        <begin position="14"/>
        <end position="34"/>
    </location>
</feature>
<feature type="transmembrane region" description="Helical" evidence="1">
    <location>
        <begin position="70"/>
        <end position="95"/>
    </location>
</feature>
<sequence length="101" mass="10312" precursor="true">MNSEPPPLPPKKPLAPAVILAFVPSVLALSLAAIQPSKEKLVACCVIAAMVSIVCCGAASFLLIRRNTTTTIVVGILLGLLNLLISAGLGCAALLSNINVH</sequence>